<dbReference type="Proteomes" id="UP000007148">
    <property type="component" value="Unassembled WGS sequence"/>
</dbReference>
<feature type="domain" description="Ataxin-10" evidence="6">
    <location>
        <begin position="401"/>
        <end position="445"/>
    </location>
</feature>
<evidence type="ECO:0000313" key="8">
    <source>
        <dbReference type="Proteomes" id="UP000007148"/>
    </source>
</evidence>
<gene>
    <name evidence="7" type="ORF">PIIN_11671</name>
</gene>
<protein>
    <recommendedName>
        <fullName evidence="5">Ataxin-10 homolog</fullName>
    </recommendedName>
</protein>
<dbReference type="PANTHER" id="PTHR13255:SF0">
    <property type="entry name" value="ATAXIN-10"/>
    <property type="match status" value="1"/>
</dbReference>
<dbReference type="InterPro" id="IPR019156">
    <property type="entry name" value="Ataxin-10_domain"/>
</dbReference>
<dbReference type="InParanoid" id="G4T608"/>
<evidence type="ECO:0000256" key="1">
    <source>
        <dbReference type="ARBA" id="ARBA00008384"/>
    </source>
</evidence>
<comment type="similarity">
    <text evidence="1">Belongs to the ataxin-10 family.</text>
</comment>
<dbReference type="EMBL" id="CAFZ01000005">
    <property type="protein sequence ID" value="CCA66720.1"/>
    <property type="molecule type" value="Genomic_DNA"/>
</dbReference>
<organism evidence="7 8">
    <name type="scientific">Serendipita indica (strain DSM 11827)</name>
    <name type="common">Root endophyte fungus</name>
    <name type="synonym">Piriformospora indica</name>
    <dbReference type="NCBI Taxonomy" id="1109443"/>
    <lineage>
        <taxon>Eukaryota</taxon>
        <taxon>Fungi</taxon>
        <taxon>Dikarya</taxon>
        <taxon>Basidiomycota</taxon>
        <taxon>Agaricomycotina</taxon>
        <taxon>Agaricomycetes</taxon>
        <taxon>Sebacinales</taxon>
        <taxon>Serendipitaceae</taxon>
        <taxon>Serendipita</taxon>
    </lineage>
</organism>
<evidence type="ECO:0000259" key="6">
    <source>
        <dbReference type="Pfam" id="PF09759"/>
    </source>
</evidence>
<evidence type="ECO:0000256" key="2">
    <source>
        <dbReference type="ARBA" id="ARBA00022618"/>
    </source>
</evidence>
<evidence type="ECO:0000313" key="7">
    <source>
        <dbReference type="EMBL" id="CCA66720.1"/>
    </source>
</evidence>
<dbReference type="PANTHER" id="PTHR13255">
    <property type="entry name" value="ATAXIN-10"/>
    <property type="match status" value="1"/>
</dbReference>
<evidence type="ECO:0000256" key="5">
    <source>
        <dbReference type="ARBA" id="ARBA00044801"/>
    </source>
</evidence>
<reference evidence="7 8" key="1">
    <citation type="journal article" date="2011" name="PLoS Pathog.">
        <title>Endophytic Life Strategies Decoded by Genome and Transcriptome Analyses of the Mutualistic Root Symbiont Piriformospora indica.</title>
        <authorList>
            <person name="Zuccaro A."/>
            <person name="Lahrmann U."/>
            <person name="Guldener U."/>
            <person name="Langen G."/>
            <person name="Pfiffi S."/>
            <person name="Biedenkopf D."/>
            <person name="Wong P."/>
            <person name="Samans B."/>
            <person name="Grimm C."/>
            <person name="Basiewicz M."/>
            <person name="Murat C."/>
            <person name="Martin F."/>
            <person name="Kogel K.H."/>
        </authorList>
    </citation>
    <scope>NUCLEOTIDE SEQUENCE [LARGE SCALE GENOMIC DNA]</scope>
    <source>
        <strain evidence="7 8">DSM 11827</strain>
    </source>
</reference>
<dbReference type="Pfam" id="PF09759">
    <property type="entry name" value="Atx10homo_assoc"/>
    <property type="match status" value="1"/>
</dbReference>
<proteinExistence type="inferred from homology"/>
<name>G4T608_SERID</name>
<dbReference type="eggNOG" id="KOG2676">
    <property type="taxonomic scope" value="Eukaryota"/>
</dbReference>
<evidence type="ECO:0000256" key="4">
    <source>
        <dbReference type="ARBA" id="ARBA00044746"/>
    </source>
</evidence>
<evidence type="ECO:0000256" key="3">
    <source>
        <dbReference type="ARBA" id="ARBA00023306"/>
    </source>
</evidence>
<sequence length="445" mass="50303">MSDALKTLGELKVDDLGSYWAVCNALDAESKLLARDEDHRRFLGQQPTPLWQRLDLAWKTFTERVTKAEHLESGDIQTLLTLARFTRNLVAGVAENQVEAFNFEPYIRSAIRYLTSWTMLQREEALSNIVTSNPELSSSLWQSYMRDAEDSNLFLRILVVEDIKGLIAGFVLLLNVTNGSRDSLRLLVETKAGRRVADKLLTRMAILLEAPEGSEEAQACDIGYQFIKQVFEHGLAVDLYEHIAQEGEPVMANQRILLKLFDGYLQSPTMETSIEAYYARDIPKLYLIIAYKSLKSIKTSLETAESPDGHLPVLSEALVLVAQCCQALLLREATSTHRPILQQMRIKRIQGQGTVEVTIDVLRELNVLLPRIEFGKSVPSPFTKGMNHPPEETDPMEFPYLKRDLIRLLGTMVYKDKGMQDRVRACGGVEVVMSHCVIDDRNPCM</sequence>
<dbReference type="GO" id="GO:0051301">
    <property type="term" value="P:cell division"/>
    <property type="evidence" value="ECO:0007669"/>
    <property type="project" value="UniProtKB-KW"/>
</dbReference>
<comment type="caution">
    <text evidence="7">The sequence shown here is derived from an EMBL/GenBank/DDBJ whole genome shotgun (WGS) entry which is preliminary data.</text>
</comment>
<keyword evidence="3" id="KW-0131">Cell cycle</keyword>
<dbReference type="AlphaFoldDB" id="G4T608"/>
<keyword evidence="8" id="KW-1185">Reference proteome</keyword>
<accession>G4T608</accession>
<dbReference type="OrthoDB" id="379794at2759"/>
<comment type="function">
    <text evidence="4">May play a role in the regulation of cytokinesis.</text>
</comment>
<dbReference type="HOGENOM" id="CLU_039868_0_0_1"/>
<dbReference type="InterPro" id="IPR051374">
    <property type="entry name" value="Ataxin-10/CTR86_families"/>
</dbReference>
<keyword evidence="2" id="KW-0132">Cell division</keyword>
<dbReference type="OMA" id="TGHEELM"/>
<dbReference type="GO" id="GO:0005829">
    <property type="term" value="C:cytosol"/>
    <property type="evidence" value="ECO:0007669"/>
    <property type="project" value="TreeGrafter"/>
</dbReference>